<reference evidence="2 3" key="1">
    <citation type="journal article" date="2019" name="Int. J. Syst. Evol. Microbiol.">
        <title>The Global Catalogue of Microorganisms (GCM) 10K type strain sequencing project: providing services to taxonomists for standard genome sequencing and annotation.</title>
        <authorList>
            <consortium name="The Broad Institute Genomics Platform"/>
            <consortium name="The Broad Institute Genome Sequencing Center for Infectious Disease"/>
            <person name="Wu L."/>
            <person name="Ma J."/>
        </authorList>
    </citation>
    <scope>NUCLEOTIDE SEQUENCE [LARGE SCALE GENOMIC DNA]</scope>
    <source>
        <strain evidence="2 3">DT31</strain>
    </source>
</reference>
<feature type="domain" description="N-acetyltransferase" evidence="1">
    <location>
        <begin position="13"/>
        <end position="165"/>
    </location>
</feature>
<dbReference type="PROSITE" id="PS51186">
    <property type="entry name" value="GNAT"/>
    <property type="match status" value="1"/>
</dbReference>
<keyword evidence="3" id="KW-1185">Reference proteome</keyword>
<dbReference type="Gene3D" id="3.40.630.30">
    <property type="match status" value="1"/>
</dbReference>
<gene>
    <name evidence="2" type="ORF">ACFQL9_05135</name>
</gene>
<keyword evidence="2" id="KW-0808">Transferase</keyword>
<dbReference type="Pfam" id="PF13527">
    <property type="entry name" value="Acetyltransf_9"/>
    <property type="match status" value="1"/>
</dbReference>
<protein>
    <submittedName>
        <fullName evidence="2">GNAT family N-acetyltransferase</fullName>
        <ecNumber evidence="2">2.3.1.-</ecNumber>
    </submittedName>
</protein>
<dbReference type="RefSeq" id="WP_284030879.1">
    <property type="nucleotide sequence ID" value="NZ_CP126154.1"/>
</dbReference>
<evidence type="ECO:0000259" key="1">
    <source>
        <dbReference type="PROSITE" id="PS51186"/>
    </source>
</evidence>
<dbReference type="EMBL" id="JBHTAH010000003">
    <property type="protein sequence ID" value="MFC7069020.1"/>
    <property type="molecule type" value="Genomic_DNA"/>
</dbReference>
<keyword evidence="2" id="KW-0012">Acyltransferase</keyword>
<proteinExistence type="predicted"/>
<dbReference type="GeneID" id="81125732"/>
<dbReference type="InterPro" id="IPR000182">
    <property type="entry name" value="GNAT_dom"/>
</dbReference>
<dbReference type="CDD" id="cd04301">
    <property type="entry name" value="NAT_SF"/>
    <property type="match status" value="1"/>
</dbReference>
<sequence length="378" mass="41897">MSVTTETREGRSYTFRRYERGDERGFLDLFETTWGERRGEEWFRWRFVDNPYLDHVPMFVAETDGRVVGVRPYFAFRMRVAGEPALALSTVDTMVHPDHRGRGLFTTMTRQSLDFYADEDVAFVFNQPNAASRPGFESLGFRRVDPTTTYHRVQRPGVFLAERVDGRGTETLARGADLLAAGYHRLTAGATWDTEDVAVTRTPGVATRDLVRLSERATFPGITADRDAAFYEWRFASPAWRRSTYVASADGDALAAVIARTRTTEEGVTVTQIADVAPTTGCDDWRRGVAACTERVIADATHADVVSAAARSFPAEVAASYGFRRDDRLPLSAGATADGVLCVLPLGDGETPPSWTLHGVSLCDPRNWLLSFAEQDTA</sequence>
<dbReference type="InterPro" id="IPR016181">
    <property type="entry name" value="Acyl_CoA_acyltransferase"/>
</dbReference>
<evidence type="ECO:0000313" key="3">
    <source>
        <dbReference type="Proteomes" id="UP001596461"/>
    </source>
</evidence>
<accession>A0ABD5WA76</accession>
<comment type="caution">
    <text evidence="2">The sequence shown here is derived from an EMBL/GenBank/DDBJ whole genome shotgun (WGS) entry which is preliminary data.</text>
</comment>
<organism evidence="2 3">
    <name type="scientific">Halobaculum lipolyticum</name>
    <dbReference type="NCBI Taxonomy" id="3032001"/>
    <lineage>
        <taxon>Archaea</taxon>
        <taxon>Methanobacteriati</taxon>
        <taxon>Methanobacteriota</taxon>
        <taxon>Stenosarchaea group</taxon>
        <taxon>Halobacteria</taxon>
        <taxon>Halobacteriales</taxon>
        <taxon>Haloferacaceae</taxon>
        <taxon>Halobaculum</taxon>
    </lineage>
</organism>
<evidence type="ECO:0000313" key="2">
    <source>
        <dbReference type="EMBL" id="MFC7069020.1"/>
    </source>
</evidence>
<dbReference type="Proteomes" id="UP001596461">
    <property type="component" value="Unassembled WGS sequence"/>
</dbReference>
<dbReference type="EC" id="2.3.1.-" evidence="2"/>
<dbReference type="AlphaFoldDB" id="A0ABD5WA76"/>
<dbReference type="SUPFAM" id="SSF55729">
    <property type="entry name" value="Acyl-CoA N-acyltransferases (Nat)"/>
    <property type="match status" value="1"/>
</dbReference>
<dbReference type="GO" id="GO:0016746">
    <property type="term" value="F:acyltransferase activity"/>
    <property type="evidence" value="ECO:0007669"/>
    <property type="project" value="UniProtKB-KW"/>
</dbReference>
<name>A0ABD5WA76_9EURY</name>